<sequence length="321" mass="37285">MKLLTEIPLSKQSKNLIDYNSNMLLLGSCFVENIGEKLSYFKFQNFQNPFGILFQPKAIESLISNAINQKVYSEKDTFFYNEQWHCFDAHSKLSASTTVDLLNELNKQIELTNKQINESTHIIITLGTAWVYRFIESNQLVANCHKVPQKQFKKELLSVNDIVESLQSIVSLIKSVNSEASIIFTVSPVRHIKDGFIENTQSKAHLITAIHQFLSEKSSIENCQSSYFPSYEIMMDELRDYRFYAEDMLHPNKMAIQYIWEKFQEVWISNETLKTMNDVGAVQKGIQHKPFNPNSEAYKKFLIGIKEKQLQLQKTYPHIIF</sequence>
<dbReference type="GO" id="GO:0016788">
    <property type="term" value="F:hydrolase activity, acting on ester bonds"/>
    <property type="evidence" value="ECO:0007669"/>
    <property type="project" value="UniProtKB-ARBA"/>
</dbReference>
<dbReference type="SUPFAM" id="SSF52266">
    <property type="entry name" value="SGNH hydrolase"/>
    <property type="match status" value="1"/>
</dbReference>
<evidence type="ECO:0000259" key="1">
    <source>
        <dbReference type="Pfam" id="PF08885"/>
    </source>
</evidence>
<evidence type="ECO:0000313" key="3">
    <source>
        <dbReference type="Proteomes" id="UP000295455"/>
    </source>
</evidence>
<dbReference type="InterPro" id="IPR014982">
    <property type="entry name" value="GSCFA"/>
</dbReference>
<dbReference type="PROSITE" id="PS51257">
    <property type="entry name" value="PROKAR_LIPOPROTEIN"/>
    <property type="match status" value="1"/>
</dbReference>
<accession>A0A4R1RQE0</accession>
<protein>
    <submittedName>
        <fullName evidence="2">GSCFA family protein</fullName>
    </submittedName>
</protein>
<dbReference type="RefSeq" id="WP_132213697.1">
    <property type="nucleotide sequence ID" value="NZ_OX156936.1"/>
</dbReference>
<feature type="domain" description="GSCFA" evidence="1">
    <location>
        <begin position="23"/>
        <end position="263"/>
    </location>
</feature>
<reference evidence="2 3" key="1">
    <citation type="submission" date="2019-03" db="EMBL/GenBank/DDBJ databases">
        <title>Genomic Encyclopedia of Type Strains, Phase IV (KMG-IV): sequencing the most valuable type-strain genomes for metagenomic binning, comparative biology and taxonomic classification.</title>
        <authorList>
            <person name="Goeker M."/>
        </authorList>
    </citation>
    <scope>NUCLEOTIDE SEQUENCE [LARGE SCALE GENOMIC DNA]</scope>
    <source>
        <strain evidence="2 3">DSM 18792</strain>
    </source>
</reference>
<dbReference type="InterPro" id="IPR036514">
    <property type="entry name" value="SGNH_hydro_sf"/>
</dbReference>
<dbReference type="AlphaFoldDB" id="A0A4R1RQE0"/>
<comment type="caution">
    <text evidence="2">The sequence shown here is derived from an EMBL/GenBank/DDBJ whole genome shotgun (WGS) entry which is preliminary data.</text>
</comment>
<evidence type="ECO:0000313" key="2">
    <source>
        <dbReference type="EMBL" id="TCL68623.1"/>
    </source>
</evidence>
<proteinExistence type="predicted"/>
<dbReference type="EMBL" id="SLUP01000001">
    <property type="protein sequence ID" value="TCL68623.1"/>
    <property type="molecule type" value="Genomic_DNA"/>
</dbReference>
<gene>
    <name evidence="2" type="ORF">EV196_10138</name>
</gene>
<keyword evidence="3" id="KW-1185">Reference proteome</keyword>
<dbReference type="Pfam" id="PF08885">
    <property type="entry name" value="GSCFA"/>
    <property type="match status" value="1"/>
</dbReference>
<name>A0A4R1RQE0_9FLAO</name>
<dbReference type="OrthoDB" id="9807687at2"/>
<organism evidence="2 3">
    <name type="scientific">Mariniflexile fucanivorans</name>
    <dbReference type="NCBI Taxonomy" id="264023"/>
    <lineage>
        <taxon>Bacteria</taxon>
        <taxon>Pseudomonadati</taxon>
        <taxon>Bacteroidota</taxon>
        <taxon>Flavobacteriia</taxon>
        <taxon>Flavobacteriales</taxon>
        <taxon>Flavobacteriaceae</taxon>
        <taxon>Mariniflexile</taxon>
    </lineage>
</organism>
<dbReference type="Gene3D" id="3.40.50.1110">
    <property type="entry name" value="SGNH hydrolase"/>
    <property type="match status" value="1"/>
</dbReference>
<dbReference type="Proteomes" id="UP000295455">
    <property type="component" value="Unassembled WGS sequence"/>
</dbReference>